<feature type="domain" description="HTH luxR-type" evidence="3">
    <location>
        <begin position="908"/>
        <end position="973"/>
    </location>
</feature>
<dbReference type="RefSeq" id="WP_380236297.1">
    <property type="nucleotide sequence ID" value="NZ_JBHSOD010000042.1"/>
</dbReference>
<dbReference type="InterPro" id="IPR027417">
    <property type="entry name" value="P-loop_NTPase"/>
</dbReference>
<dbReference type="CDD" id="cd06170">
    <property type="entry name" value="LuxR_C_like"/>
    <property type="match status" value="1"/>
</dbReference>
<name>A0ABW1F3T1_9ACTN</name>
<keyword evidence="1" id="KW-0547">Nucleotide-binding</keyword>
<dbReference type="InterPro" id="IPR041664">
    <property type="entry name" value="AAA_16"/>
</dbReference>
<dbReference type="Gene3D" id="1.10.10.10">
    <property type="entry name" value="Winged helix-like DNA-binding domain superfamily/Winged helix DNA-binding domain"/>
    <property type="match status" value="1"/>
</dbReference>
<dbReference type="PANTHER" id="PTHR16305:SF28">
    <property type="entry name" value="GUANYLATE CYCLASE DOMAIN-CONTAINING PROTEIN"/>
    <property type="match status" value="1"/>
</dbReference>
<accession>A0ABW1F3T1</accession>
<keyword evidence="5" id="KW-1185">Reference proteome</keyword>
<reference evidence="5" key="1">
    <citation type="journal article" date="2019" name="Int. J. Syst. Evol. Microbiol.">
        <title>The Global Catalogue of Microorganisms (GCM) 10K type strain sequencing project: providing services to taxonomists for standard genome sequencing and annotation.</title>
        <authorList>
            <consortium name="The Broad Institute Genomics Platform"/>
            <consortium name="The Broad Institute Genome Sequencing Center for Infectious Disease"/>
            <person name="Wu L."/>
            <person name="Ma J."/>
        </authorList>
    </citation>
    <scope>NUCLEOTIDE SEQUENCE [LARGE SCALE GENOMIC DNA]</scope>
    <source>
        <strain evidence="5">CGMCC 4.1469</strain>
    </source>
</reference>
<dbReference type="SUPFAM" id="SSF46894">
    <property type="entry name" value="C-terminal effector domain of the bipartite response regulators"/>
    <property type="match status" value="1"/>
</dbReference>
<keyword evidence="2" id="KW-0067">ATP-binding</keyword>
<evidence type="ECO:0000256" key="2">
    <source>
        <dbReference type="ARBA" id="ARBA00022840"/>
    </source>
</evidence>
<proteinExistence type="predicted"/>
<sequence length="974" mass="104112">MHANSPTVVDRDDELELLAEAVRRGRDHRGAAVFVVGEAGIGKTRLVTEAADRARSRTAVLRGRCSRAGAPIALRPLAEALLSLVRTGLTPQDAELQPYRAALSPLVPEWRRPGSPHQPESLIVLAEAILRLLAAVGRDHGCVLVLEDLHDADTETIAVTEYLVDNLAGLPVTLVATLRPGAGAALDLAHQCRRHQTGSVVELRPLTDEAVTRLAAACLDTTPEALPEPVTRRLHRDADGTPLIVEELLDGMISTEALRPAEGGGWQLTRELDTTVPATLARSIAARADGLGPQGRAALDTAAVLGRSFSPALLQTVTGLDYRGLHIHLRAAVDARLIHPDSGYGDTYVFRHALTAEALLAGLLPGERAALARRAAETLEAGAPELSCELHELAADLRRQAGDDHEAGLHLAAAGLQAIGEGLADKAAALLERSVELLDPHRDRTAWADAVESLLNALTESGRIERAFALAGSVAATAAMELDPGRRAGLHARLAWAAAMVGRWEQAAELLAAALALLTAACTPEQRIPVDIVDGYVQVRDGRATPGSAAGRAEELVRSATDTAIRLDLPVIACQGLQLLALLARSRGFDEADACLRRIVSIADRHGLPLWRARAVGRLAGNHGLLSGSTDQLEHVHEVYLRSGAITSAHQTEASLALLAVLRGDYGRAECITTRCEPVLARLGHTGDLTYVRVIDAMLAAHRGRPRELARKLAEYRQLGGEHSEYTPIVLGLCEAVSALLEEDRPAARAALAAARAWDEGRPTTYFLGGRHGLELLVAAVDADLDPEGLDEAARQAPTRLRWNLQFVHFARAVLLGRAGRLAEAADALASALDAAQPFPLARHLGLRLTAEAALADGWGEPSRWLRTAEEYFHDAGIAPAASACRSLLRQAGLPATQRRSGHTRVPQGLRGRGITAREYDVLVLLALRYGNTDIARRLFISPRTAEKHVASLLTKTDSPNRTDLCDFAVRNCP</sequence>
<dbReference type="InterPro" id="IPR036388">
    <property type="entry name" value="WH-like_DNA-bd_sf"/>
</dbReference>
<dbReference type="PANTHER" id="PTHR16305">
    <property type="entry name" value="TESTICULAR SOLUBLE ADENYLYL CYCLASE"/>
    <property type="match status" value="1"/>
</dbReference>
<evidence type="ECO:0000256" key="1">
    <source>
        <dbReference type="ARBA" id="ARBA00022741"/>
    </source>
</evidence>
<dbReference type="InterPro" id="IPR016032">
    <property type="entry name" value="Sig_transdc_resp-reg_C-effctor"/>
</dbReference>
<dbReference type="Gene3D" id="1.25.40.10">
    <property type="entry name" value="Tetratricopeptide repeat domain"/>
    <property type="match status" value="1"/>
</dbReference>
<dbReference type="Pfam" id="PF00196">
    <property type="entry name" value="GerE"/>
    <property type="match status" value="1"/>
</dbReference>
<gene>
    <name evidence="4" type="ORF">ACFP0N_26885</name>
</gene>
<evidence type="ECO:0000259" key="3">
    <source>
        <dbReference type="PROSITE" id="PS50043"/>
    </source>
</evidence>
<dbReference type="SUPFAM" id="SSF48452">
    <property type="entry name" value="TPR-like"/>
    <property type="match status" value="1"/>
</dbReference>
<dbReference type="SUPFAM" id="SSF52540">
    <property type="entry name" value="P-loop containing nucleoside triphosphate hydrolases"/>
    <property type="match status" value="1"/>
</dbReference>
<dbReference type="InterPro" id="IPR011990">
    <property type="entry name" value="TPR-like_helical_dom_sf"/>
</dbReference>
<dbReference type="PROSITE" id="PS50043">
    <property type="entry name" value="HTH_LUXR_2"/>
    <property type="match status" value="1"/>
</dbReference>
<evidence type="ECO:0000313" key="5">
    <source>
        <dbReference type="Proteomes" id="UP001596067"/>
    </source>
</evidence>
<dbReference type="Proteomes" id="UP001596067">
    <property type="component" value="Unassembled WGS sequence"/>
</dbReference>
<dbReference type="Pfam" id="PF13191">
    <property type="entry name" value="AAA_16"/>
    <property type="match status" value="1"/>
</dbReference>
<protein>
    <submittedName>
        <fullName evidence="4">Helix-turn-helix transcriptional regulator</fullName>
    </submittedName>
</protein>
<dbReference type="EMBL" id="JBHSOD010000042">
    <property type="protein sequence ID" value="MFC5888599.1"/>
    <property type="molecule type" value="Genomic_DNA"/>
</dbReference>
<evidence type="ECO:0000313" key="4">
    <source>
        <dbReference type="EMBL" id="MFC5888599.1"/>
    </source>
</evidence>
<dbReference type="InterPro" id="IPR000792">
    <property type="entry name" value="Tscrpt_reg_LuxR_C"/>
</dbReference>
<dbReference type="SMART" id="SM00421">
    <property type="entry name" value="HTH_LUXR"/>
    <property type="match status" value="1"/>
</dbReference>
<dbReference type="Gene3D" id="3.40.50.300">
    <property type="entry name" value="P-loop containing nucleotide triphosphate hydrolases"/>
    <property type="match status" value="1"/>
</dbReference>
<organism evidence="4 5">
    <name type="scientific">Kitasatospora aburaviensis</name>
    <dbReference type="NCBI Taxonomy" id="67265"/>
    <lineage>
        <taxon>Bacteria</taxon>
        <taxon>Bacillati</taxon>
        <taxon>Actinomycetota</taxon>
        <taxon>Actinomycetes</taxon>
        <taxon>Kitasatosporales</taxon>
        <taxon>Streptomycetaceae</taxon>
        <taxon>Kitasatospora</taxon>
    </lineage>
</organism>
<comment type="caution">
    <text evidence="4">The sequence shown here is derived from an EMBL/GenBank/DDBJ whole genome shotgun (WGS) entry which is preliminary data.</text>
</comment>